<keyword evidence="5 11" id="KW-0547">Nucleotide-binding</keyword>
<evidence type="ECO:0000259" key="14">
    <source>
        <dbReference type="PROSITE" id="PS50011"/>
    </source>
</evidence>
<evidence type="ECO:0000256" key="11">
    <source>
        <dbReference type="PROSITE-ProRule" id="PRU10141"/>
    </source>
</evidence>
<evidence type="ECO:0000256" key="7">
    <source>
        <dbReference type="ARBA" id="ARBA00022833"/>
    </source>
</evidence>
<dbReference type="EC" id="2.7.11.1" evidence="1"/>
<keyword evidence="7" id="KW-0862">Zinc</keyword>
<dbReference type="SMART" id="SM00109">
    <property type="entry name" value="C1"/>
    <property type="match status" value="1"/>
</dbReference>
<evidence type="ECO:0000256" key="5">
    <source>
        <dbReference type="ARBA" id="ARBA00022741"/>
    </source>
</evidence>
<dbReference type="GO" id="GO:0004674">
    <property type="term" value="F:protein serine/threonine kinase activity"/>
    <property type="evidence" value="ECO:0007669"/>
    <property type="project" value="UniProtKB-KW"/>
</dbReference>
<feature type="domain" description="Phorbol-ester/DAG-type" evidence="15">
    <location>
        <begin position="138"/>
        <end position="188"/>
    </location>
</feature>
<evidence type="ECO:0000259" key="15">
    <source>
        <dbReference type="PROSITE" id="PS50081"/>
    </source>
</evidence>
<proteinExistence type="inferred from homology"/>
<dbReference type="PROSITE" id="PS50011">
    <property type="entry name" value="PROTEIN_KINASE_DOM"/>
    <property type="match status" value="1"/>
</dbReference>
<keyword evidence="6" id="KW-0418">Kinase</keyword>
<evidence type="ECO:0000313" key="17">
    <source>
        <dbReference type="EnsemblMetazoa" id="G22893.1:cds"/>
    </source>
</evidence>
<dbReference type="InterPro" id="IPR053793">
    <property type="entry name" value="PB1-like"/>
</dbReference>
<dbReference type="Proteomes" id="UP000005408">
    <property type="component" value="Unassembled WGS sequence"/>
</dbReference>
<feature type="region of interest" description="Disordered" evidence="13">
    <location>
        <begin position="240"/>
        <end position="260"/>
    </location>
</feature>
<name>A0A8W8K8M5_MAGGI</name>
<accession>A0A8W8K8M5</accession>
<dbReference type="InterPro" id="IPR020454">
    <property type="entry name" value="DAG/PE-bd"/>
</dbReference>
<dbReference type="Pfam" id="PF00130">
    <property type="entry name" value="C1_1"/>
    <property type="match status" value="1"/>
</dbReference>
<dbReference type="InterPro" id="IPR002219">
    <property type="entry name" value="PKC_DAG/PE"/>
</dbReference>
<evidence type="ECO:0000256" key="13">
    <source>
        <dbReference type="SAM" id="MobiDB-lite"/>
    </source>
</evidence>
<evidence type="ECO:0000256" key="9">
    <source>
        <dbReference type="ARBA" id="ARBA00047899"/>
    </source>
</evidence>
<dbReference type="PANTHER" id="PTHR24356:SF303">
    <property type="entry name" value="ATYPICAL PROTEIN KINASE C"/>
    <property type="match status" value="1"/>
</dbReference>
<dbReference type="InterPro" id="IPR034877">
    <property type="entry name" value="PB1_aPKC"/>
</dbReference>
<dbReference type="CDD" id="cd20794">
    <property type="entry name" value="C1_aPKC"/>
    <property type="match status" value="1"/>
</dbReference>
<dbReference type="PROSITE" id="PS00108">
    <property type="entry name" value="PROTEIN_KINASE_ST"/>
    <property type="match status" value="1"/>
</dbReference>
<dbReference type="SUPFAM" id="SSF56112">
    <property type="entry name" value="Protein kinase-like (PK-like)"/>
    <property type="match status" value="1"/>
</dbReference>
<dbReference type="InterPro" id="IPR011009">
    <property type="entry name" value="Kinase-like_dom_sf"/>
</dbReference>
<evidence type="ECO:0000256" key="1">
    <source>
        <dbReference type="ARBA" id="ARBA00012513"/>
    </source>
</evidence>
<keyword evidence="2 12" id="KW-0723">Serine/threonine-protein kinase</keyword>
<evidence type="ECO:0000256" key="2">
    <source>
        <dbReference type="ARBA" id="ARBA00022527"/>
    </source>
</evidence>
<evidence type="ECO:0000256" key="6">
    <source>
        <dbReference type="ARBA" id="ARBA00022777"/>
    </source>
</evidence>
<dbReference type="FunFam" id="3.30.60.20:FF:000012">
    <property type="entry name" value="Protein kinase C"/>
    <property type="match status" value="1"/>
</dbReference>
<evidence type="ECO:0000256" key="12">
    <source>
        <dbReference type="RuleBase" id="RU000304"/>
    </source>
</evidence>
<dbReference type="InterPro" id="IPR046349">
    <property type="entry name" value="C1-like_sf"/>
</dbReference>
<evidence type="ECO:0000259" key="16">
    <source>
        <dbReference type="PROSITE" id="PS51745"/>
    </source>
</evidence>
<dbReference type="SMART" id="SM00220">
    <property type="entry name" value="S_TKc"/>
    <property type="match status" value="1"/>
</dbReference>
<dbReference type="SMART" id="SM00666">
    <property type="entry name" value="PB1"/>
    <property type="match status" value="1"/>
</dbReference>
<keyword evidence="8 11" id="KW-0067">ATP-binding</keyword>
<dbReference type="SUPFAM" id="SSF57889">
    <property type="entry name" value="Cysteine-rich domain"/>
    <property type="match status" value="1"/>
</dbReference>
<dbReference type="Gene3D" id="3.10.20.90">
    <property type="entry name" value="Phosphatidylinositol 3-kinase Catalytic Subunit, Chain A, domain 1"/>
    <property type="match status" value="1"/>
</dbReference>
<dbReference type="FunFam" id="3.30.200.20:FF:000070">
    <property type="entry name" value="Protein kinase C"/>
    <property type="match status" value="1"/>
</dbReference>
<dbReference type="InterPro" id="IPR000719">
    <property type="entry name" value="Prot_kinase_dom"/>
</dbReference>
<dbReference type="PROSITE" id="PS51745">
    <property type="entry name" value="PB1"/>
    <property type="match status" value="1"/>
</dbReference>
<dbReference type="Gene3D" id="1.10.510.10">
    <property type="entry name" value="Transferase(Phosphotransferase) domain 1"/>
    <property type="match status" value="1"/>
</dbReference>
<dbReference type="GO" id="GO:0046872">
    <property type="term" value="F:metal ion binding"/>
    <property type="evidence" value="ECO:0007669"/>
    <property type="project" value="UniProtKB-KW"/>
</dbReference>
<dbReference type="GO" id="GO:0035556">
    <property type="term" value="P:intracellular signal transduction"/>
    <property type="evidence" value="ECO:0007669"/>
    <property type="project" value="TreeGrafter"/>
</dbReference>
<dbReference type="InterPro" id="IPR000270">
    <property type="entry name" value="PB1_dom"/>
</dbReference>
<dbReference type="InterPro" id="IPR050236">
    <property type="entry name" value="Ser_Thr_kinase_AGC"/>
</dbReference>
<feature type="binding site" evidence="11">
    <location>
        <position position="302"/>
    </location>
    <ligand>
        <name>ATP</name>
        <dbReference type="ChEBI" id="CHEBI:30616"/>
    </ligand>
</feature>
<dbReference type="PANTHER" id="PTHR24356">
    <property type="entry name" value="SERINE/THREONINE-PROTEIN KINASE"/>
    <property type="match status" value="1"/>
</dbReference>
<dbReference type="PROSITE" id="PS00479">
    <property type="entry name" value="ZF_DAG_PE_1"/>
    <property type="match status" value="1"/>
</dbReference>
<protein>
    <recommendedName>
        <fullName evidence="1">non-specific serine/threonine protein kinase</fullName>
        <ecNumber evidence="1">2.7.11.1</ecNumber>
    </recommendedName>
</protein>
<feature type="domain" description="Protein kinase" evidence="14">
    <location>
        <begin position="269"/>
        <end position="415"/>
    </location>
</feature>
<dbReference type="AlphaFoldDB" id="A0A8W8K8M5"/>
<dbReference type="InterPro" id="IPR008271">
    <property type="entry name" value="Ser/Thr_kinase_AS"/>
</dbReference>
<keyword evidence="18" id="KW-1185">Reference proteome</keyword>
<dbReference type="InterPro" id="IPR017441">
    <property type="entry name" value="Protein_kinase_ATP_BS"/>
</dbReference>
<sequence length="415" mass="48045">MELRYINKHLAKMPIQETEDHDAVRMKVGYNGDILITSIGPEISYEDFCSEIKDICKFDDQQLFTVKWLDEEGDPCTISSQTELNEAIRLYDLNKDSELALHVFPNVPERPGMPCRGEDRNMYRKGARRWRKLYRINGHLFQAKRFSKKAFCSFCSDRIWGLGRQGFKCIQCKIAVHKRCHKFLKVVCGAPVITGAKPEPRDDVKQSIPDLRDMSLKESNGHPKFSENGTSIEIGGKELTEESEVDTEAQPAVQTSNGTDSQQVRLDQFELLRVIGRGSYAKVLMVEQKRTKRVYAMKVIKKELVNEDEDIDWVQTEKHVFETATNYPFLVGLHSCFQTPSRLFFVIEFVSGGDLMFHMQRQRKLHEEHARFYSAEICLALNFLHERGIVYRDLKLDNVLLDHEGHIKLTDLRHV</sequence>
<evidence type="ECO:0000256" key="3">
    <source>
        <dbReference type="ARBA" id="ARBA00022679"/>
    </source>
</evidence>
<evidence type="ECO:0000256" key="8">
    <source>
        <dbReference type="ARBA" id="ARBA00022840"/>
    </source>
</evidence>
<keyword evidence="4" id="KW-0479">Metal-binding</keyword>
<dbReference type="EnsemblMetazoa" id="G22893.1">
    <property type="protein sequence ID" value="G22893.1:cds"/>
    <property type="gene ID" value="G22893"/>
</dbReference>
<dbReference type="PRINTS" id="PR00008">
    <property type="entry name" value="DAGPEDOMAIN"/>
</dbReference>
<comment type="catalytic activity">
    <reaction evidence="10">
        <text>L-seryl-[protein] + ATP = O-phospho-L-seryl-[protein] + ADP + H(+)</text>
        <dbReference type="Rhea" id="RHEA:17989"/>
        <dbReference type="Rhea" id="RHEA-COMP:9863"/>
        <dbReference type="Rhea" id="RHEA-COMP:11604"/>
        <dbReference type="ChEBI" id="CHEBI:15378"/>
        <dbReference type="ChEBI" id="CHEBI:29999"/>
        <dbReference type="ChEBI" id="CHEBI:30616"/>
        <dbReference type="ChEBI" id="CHEBI:83421"/>
        <dbReference type="ChEBI" id="CHEBI:456216"/>
        <dbReference type="EC" id="2.7.11.1"/>
    </reaction>
</comment>
<organism evidence="17 18">
    <name type="scientific">Magallana gigas</name>
    <name type="common">Pacific oyster</name>
    <name type="synonym">Crassostrea gigas</name>
    <dbReference type="NCBI Taxonomy" id="29159"/>
    <lineage>
        <taxon>Eukaryota</taxon>
        <taxon>Metazoa</taxon>
        <taxon>Spiralia</taxon>
        <taxon>Lophotrochozoa</taxon>
        <taxon>Mollusca</taxon>
        <taxon>Bivalvia</taxon>
        <taxon>Autobranchia</taxon>
        <taxon>Pteriomorphia</taxon>
        <taxon>Ostreida</taxon>
        <taxon>Ostreoidea</taxon>
        <taxon>Ostreidae</taxon>
        <taxon>Magallana</taxon>
    </lineage>
</organism>
<reference evidence="17" key="1">
    <citation type="submission" date="2022-08" db="UniProtKB">
        <authorList>
            <consortium name="EnsemblMetazoa"/>
        </authorList>
    </citation>
    <scope>IDENTIFICATION</scope>
    <source>
        <strain evidence="17">05x7-T-G4-1.051#20</strain>
    </source>
</reference>
<dbReference type="SUPFAM" id="SSF54277">
    <property type="entry name" value="CAD &amp; PB1 domains"/>
    <property type="match status" value="1"/>
</dbReference>
<dbReference type="PROSITE" id="PS50081">
    <property type="entry name" value="ZF_DAG_PE_2"/>
    <property type="match status" value="1"/>
</dbReference>
<keyword evidence="3" id="KW-0808">Transferase</keyword>
<dbReference type="Gene3D" id="3.30.60.20">
    <property type="match status" value="1"/>
</dbReference>
<feature type="domain" description="PB1" evidence="16">
    <location>
        <begin position="23"/>
        <end position="106"/>
    </location>
</feature>
<dbReference type="PROSITE" id="PS00107">
    <property type="entry name" value="PROTEIN_KINASE_ATP"/>
    <property type="match status" value="1"/>
</dbReference>
<dbReference type="Pfam" id="PF00069">
    <property type="entry name" value="Pkinase"/>
    <property type="match status" value="1"/>
</dbReference>
<dbReference type="GO" id="GO:0005524">
    <property type="term" value="F:ATP binding"/>
    <property type="evidence" value="ECO:0007669"/>
    <property type="project" value="UniProtKB-UniRule"/>
</dbReference>
<dbReference type="Pfam" id="PF00564">
    <property type="entry name" value="PB1"/>
    <property type="match status" value="1"/>
</dbReference>
<evidence type="ECO:0000256" key="4">
    <source>
        <dbReference type="ARBA" id="ARBA00022723"/>
    </source>
</evidence>
<evidence type="ECO:0000256" key="10">
    <source>
        <dbReference type="ARBA" id="ARBA00048679"/>
    </source>
</evidence>
<evidence type="ECO:0000313" key="18">
    <source>
        <dbReference type="Proteomes" id="UP000005408"/>
    </source>
</evidence>
<comment type="catalytic activity">
    <reaction evidence="9">
        <text>L-threonyl-[protein] + ATP = O-phospho-L-threonyl-[protein] + ADP + H(+)</text>
        <dbReference type="Rhea" id="RHEA:46608"/>
        <dbReference type="Rhea" id="RHEA-COMP:11060"/>
        <dbReference type="Rhea" id="RHEA-COMP:11605"/>
        <dbReference type="ChEBI" id="CHEBI:15378"/>
        <dbReference type="ChEBI" id="CHEBI:30013"/>
        <dbReference type="ChEBI" id="CHEBI:30616"/>
        <dbReference type="ChEBI" id="CHEBI:61977"/>
        <dbReference type="ChEBI" id="CHEBI:456216"/>
        <dbReference type="EC" id="2.7.11.1"/>
    </reaction>
</comment>
<comment type="similarity">
    <text evidence="12">Belongs to the protein kinase superfamily.</text>
</comment>
<dbReference type="FunFam" id="3.10.20.90:FF:000071">
    <property type="entry name" value="Protein kinase C"/>
    <property type="match status" value="1"/>
</dbReference>
<dbReference type="Gene3D" id="3.30.200.20">
    <property type="entry name" value="Phosphorylase Kinase, domain 1"/>
    <property type="match status" value="1"/>
</dbReference>
<dbReference type="CDD" id="cd06404">
    <property type="entry name" value="PB1_aPKC"/>
    <property type="match status" value="1"/>
</dbReference>